<feature type="region of interest" description="Disordered" evidence="1">
    <location>
        <begin position="43"/>
        <end position="64"/>
    </location>
</feature>
<proteinExistence type="predicted"/>
<dbReference type="CDD" id="cd00060">
    <property type="entry name" value="FHA"/>
    <property type="match status" value="1"/>
</dbReference>
<keyword evidence="2" id="KW-0472">Membrane</keyword>
<organism evidence="4 5">
    <name type="scientific">Ceratocystis fimbriata CBS 114723</name>
    <dbReference type="NCBI Taxonomy" id="1035309"/>
    <lineage>
        <taxon>Eukaryota</taxon>
        <taxon>Fungi</taxon>
        <taxon>Dikarya</taxon>
        <taxon>Ascomycota</taxon>
        <taxon>Pezizomycotina</taxon>
        <taxon>Sordariomycetes</taxon>
        <taxon>Hypocreomycetidae</taxon>
        <taxon>Microascales</taxon>
        <taxon>Ceratocystidaceae</taxon>
        <taxon>Ceratocystis</taxon>
    </lineage>
</organism>
<dbReference type="STRING" id="1035309.A0A2C5X8G9"/>
<feature type="region of interest" description="Disordered" evidence="1">
    <location>
        <begin position="141"/>
        <end position="209"/>
    </location>
</feature>
<protein>
    <recommendedName>
        <fullName evidence="3">FHA domain-containing protein</fullName>
    </recommendedName>
</protein>
<evidence type="ECO:0000313" key="5">
    <source>
        <dbReference type="Proteomes" id="UP000222788"/>
    </source>
</evidence>
<reference evidence="4 5" key="1">
    <citation type="journal article" date="2013" name="Fungal Biol.">
        <title>Analysis of microsatellite markers in the genome of the plant pathogen Ceratocystis fimbriata.</title>
        <authorList>
            <person name="Simpson M.C."/>
            <person name="Wilken P.M."/>
            <person name="Coetzee M.P."/>
            <person name="Wingfield M.J."/>
            <person name="Wingfield B.D."/>
        </authorList>
    </citation>
    <scope>NUCLEOTIDE SEQUENCE [LARGE SCALE GENOMIC DNA]</scope>
    <source>
        <strain evidence="4 5">CBS 114723</strain>
    </source>
</reference>
<dbReference type="Pfam" id="PF00498">
    <property type="entry name" value="FHA"/>
    <property type="match status" value="1"/>
</dbReference>
<feature type="domain" description="FHA" evidence="3">
    <location>
        <begin position="39"/>
        <end position="100"/>
    </location>
</feature>
<gene>
    <name evidence="4" type="ORF">CFIMG_000650RA</name>
</gene>
<accession>A0A2C5X8G9</accession>
<dbReference type="SMART" id="SM00240">
    <property type="entry name" value="FHA"/>
    <property type="match status" value="1"/>
</dbReference>
<dbReference type="EMBL" id="APWK03000028">
    <property type="protein sequence ID" value="PHH54305.1"/>
    <property type="molecule type" value="Genomic_DNA"/>
</dbReference>
<feature type="region of interest" description="Disordered" evidence="1">
    <location>
        <begin position="532"/>
        <end position="580"/>
    </location>
</feature>
<feature type="region of interest" description="Disordered" evidence="1">
    <location>
        <begin position="252"/>
        <end position="294"/>
    </location>
</feature>
<dbReference type="AlphaFoldDB" id="A0A2C5X8G9"/>
<keyword evidence="2" id="KW-1133">Transmembrane helix</keyword>
<evidence type="ECO:0000259" key="3">
    <source>
        <dbReference type="PROSITE" id="PS50006"/>
    </source>
</evidence>
<dbReference type="Gene3D" id="2.60.200.20">
    <property type="match status" value="1"/>
</dbReference>
<dbReference type="SUPFAM" id="SSF49879">
    <property type="entry name" value="SMAD/FHA domain"/>
    <property type="match status" value="1"/>
</dbReference>
<feature type="region of interest" description="Disordered" evidence="1">
    <location>
        <begin position="421"/>
        <end position="441"/>
    </location>
</feature>
<reference evidence="4 5" key="2">
    <citation type="journal article" date="2013" name="IMA Fungus">
        <title>IMA Genome-F 1: Ceratocystis fimbriata: Draft nuclear genome sequence for the plant pathogen, Ceratocystis fimbriata.</title>
        <authorList>
            <person name="Wilken P.M."/>
            <person name="Steenkamp E.T."/>
            <person name="Wingfield M.J."/>
            <person name="de Beer Z.W."/>
            <person name="Wingfield B.D."/>
        </authorList>
    </citation>
    <scope>NUCLEOTIDE SEQUENCE [LARGE SCALE GENOMIC DNA]</scope>
    <source>
        <strain evidence="4 5">CBS 114723</strain>
    </source>
</reference>
<sequence length="617" mass="66277">MESNQTPEGVIVTLTARYANHHSCDPVRSLKLTKENNTALIGRASTSSRRRGNTKASPDNGLLRNPVVSREHAKFSYRNKSVYIRDCRSYHGTALNGTTLPPGLDVLVQDGDDVNFAILTGKLAETMKSCHFKVSISDLPLATPGPISEPDTLNKTGTYRAPVFLSDDESDAENTRENDGEKKQVIDASQETSQEGTEEDTKSNDEANAQASREVAAGFGCLWEAGFIPLHRISELDGAVLPSFKPSWPIQSEVQSEVQSEAQSEVQSEAVHENHDTDTETPAAGPESGDFLSSDLEMDMDYSDEAESEGEDVDSIDSNEIFGYDDIDFQVHEKETAGSEDETLAYVEEIDDLVAEPGASLLAMEIPQATPALQTELASQAGQVTASSTNLASFSANRSNSTGETSIIPISYLLSEIPETPAVDEETTSPSPPPPSSQGDTQAAVNIGVCICETKNQFTTPEACDESRIMTPPSERIYEAKISNLSVISTPSSPSKKRKIDDISTDEALLSKNQGPAEGSISEVEIISTPPVSAKKNTHERAYGWPQSNSENQRNEEANHSTNACYGDDNNKNSADQARPRKRIRTVVEAVGFAALGGAAAGLAILTAMIATAPELA</sequence>
<feature type="transmembrane region" description="Helical" evidence="2">
    <location>
        <begin position="587"/>
        <end position="611"/>
    </location>
</feature>
<comment type="caution">
    <text evidence="4">The sequence shown here is derived from an EMBL/GenBank/DDBJ whole genome shotgun (WGS) entry which is preliminary data.</text>
</comment>
<dbReference type="PROSITE" id="PS50006">
    <property type="entry name" value="FHA_DOMAIN"/>
    <property type="match status" value="1"/>
</dbReference>
<keyword evidence="5" id="KW-1185">Reference proteome</keyword>
<name>A0A2C5X8G9_9PEZI</name>
<evidence type="ECO:0000256" key="2">
    <source>
        <dbReference type="SAM" id="Phobius"/>
    </source>
</evidence>
<dbReference type="Proteomes" id="UP000222788">
    <property type="component" value="Unassembled WGS sequence"/>
</dbReference>
<keyword evidence="2" id="KW-0812">Transmembrane</keyword>
<dbReference type="InterPro" id="IPR008984">
    <property type="entry name" value="SMAD_FHA_dom_sf"/>
</dbReference>
<feature type="compositionally biased region" description="Basic and acidic residues" evidence="1">
    <location>
        <begin position="173"/>
        <end position="185"/>
    </location>
</feature>
<evidence type="ECO:0000313" key="4">
    <source>
        <dbReference type="EMBL" id="PHH54305.1"/>
    </source>
</evidence>
<dbReference type="OrthoDB" id="4096268at2759"/>
<dbReference type="InterPro" id="IPR000253">
    <property type="entry name" value="FHA_dom"/>
</dbReference>
<feature type="compositionally biased region" description="Polar residues" evidence="1">
    <location>
        <begin position="252"/>
        <end position="267"/>
    </location>
</feature>
<evidence type="ECO:0000256" key="1">
    <source>
        <dbReference type="SAM" id="MobiDB-lite"/>
    </source>
</evidence>